<dbReference type="AlphaFoldDB" id="A0A0C2CL80"/>
<gene>
    <name evidence="2" type="ORF">DB30_02148</name>
</gene>
<evidence type="ECO:0000313" key="3">
    <source>
        <dbReference type="Proteomes" id="UP000031599"/>
    </source>
</evidence>
<sequence>MWLGGCASDDAMDTNAGTETATDTGSTTESGDGDGDGTGECTPPPGVFGDCGSGTEACMVGDGPKLCVVDTQDMPSIAVCGRRCDDTCDCWAPPEDGEAEVACSSLIPGDQGVCVLDCSGAKACPSGMICTDEVGLEVCVFQQ</sequence>
<feature type="region of interest" description="Disordered" evidence="1">
    <location>
        <begin position="1"/>
        <end position="47"/>
    </location>
</feature>
<organism evidence="2 3">
    <name type="scientific">Enhygromyxa salina</name>
    <dbReference type="NCBI Taxonomy" id="215803"/>
    <lineage>
        <taxon>Bacteria</taxon>
        <taxon>Pseudomonadati</taxon>
        <taxon>Myxococcota</taxon>
        <taxon>Polyangia</taxon>
        <taxon>Nannocystales</taxon>
        <taxon>Nannocystaceae</taxon>
        <taxon>Enhygromyxa</taxon>
    </lineage>
</organism>
<reference evidence="2 3" key="1">
    <citation type="submission" date="2014-12" db="EMBL/GenBank/DDBJ databases">
        <title>Genome assembly of Enhygromyxa salina DSM 15201.</title>
        <authorList>
            <person name="Sharma G."/>
            <person name="Subramanian S."/>
        </authorList>
    </citation>
    <scope>NUCLEOTIDE SEQUENCE [LARGE SCALE GENOMIC DNA]</scope>
    <source>
        <strain evidence="2 3">DSM 15201</strain>
    </source>
</reference>
<dbReference type="Proteomes" id="UP000031599">
    <property type="component" value="Unassembled WGS sequence"/>
</dbReference>
<accession>A0A0C2CL80</accession>
<proteinExistence type="predicted"/>
<evidence type="ECO:0000256" key="1">
    <source>
        <dbReference type="SAM" id="MobiDB-lite"/>
    </source>
</evidence>
<dbReference type="EMBL" id="JMCC02000158">
    <property type="protein sequence ID" value="KIG11996.1"/>
    <property type="molecule type" value="Genomic_DNA"/>
</dbReference>
<evidence type="ECO:0000313" key="2">
    <source>
        <dbReference type="EMBL" id="KIG11996.1"/>
    </source>
</evidence>
<protein>
    <submittedName>
        <fullName evidence="2">Uncharacterized protein</fullName>
    </submittedName>
</protein>
<feature type="compositionally biased region" description="Low complexity" evidence="1">
    <location>
        <begin position="16"/>
        <end position="30"/>
    </location>
</feature>
<name>A0A0C2CL80_9BACT</name>
<comment type="caution">
    <text evidence="2">The sequence shown here is derived from an EMBL/GenBank/DDBJ whole genome shotgun (WGS) entry which is preliminary data.</text>
</comment>